<keyword evidence="7" id="KW-1185">Reference proteome</keyword>
<comment type="pathway">
    <text evidence="1">Protein modification; protein glycosylation.</text>
</comment>
<dbReference type="GO" id="GO:0016740">
    <property type="term" value="F:transferase activity"/>
    <property type="evidence" value="ECO:0007669"/>
    <property type="project" value="UniProtKB-KW"/>
</dbReference>
<accession>A0ABD3QZG1</accession>
<dbReference type="InterPro" id="IPR037919">
    <property type="entry name" value="OGT"/>
</dbReference>
<evidence type="ECO:0000313" key="7">
    <source>
        <dbReference type="Proteomes" id="UP001516023"/>
    </source>
</evidence>
<dbReference type="PANTHER" id="PTHR44366:SF1">
    <property type="entry name" value="UDP-N-ACETYLGLUCOSAMINE--PEPTIDE N-ACETYLGLUCOSAMINYLTRANSFERASE 110 KDA SUBUNIT"/>
    <property type="match status" value="1"/>
</dbReference>
<dbReference type="EMBL" id="JABMIG020000003">
    <property type="protein sequence ID" value="KAL3805402.1"/>
    <property type="molecule type" value="Genomic_DNA"/>
</dbReference>
<keyword evidence="4" id="KW-0802">TPR repeat</keyword>
<dbReference type="Proteomes" id="UP001516023">
    <property type="component" value="Unassembled WGS sequence"/>
</dbReference>
<comment type="caution">
    <text evidence="6">The sequence shown here is derived from an EMBL/GenBank/DDBJ whole genome shotgun (WGS) entry which is preliminary data.</text>
</comment>
<dbReference type="Pfam" id="PF13844">
    <property type="entry name" value="Glyco_transf_41"/>
    <property type="match status" value="2"/>
</dbReference>
<feature type="domain" description="O-GlcNAc transferase C-terminal" evidence="5">
    <location>
        <begin position="706"/>
        <end position="894"/>
    </location>
</feature>
<keyword evidence="2" id="KW-0808">Transferase</keyword>
<dbReference type="InterPro" id="IPR029489">
    <property type="entry name" value="OGT/SEC/SPY_C"/>
</dbReference>
<evidence type="ECO:0000256" key="4">
    <source>
        <dbReference type="ARBA" id="ARBA00022803"/>
    </source>
</evidence>
<protein>
    <recommendedName>
        <fullName evidence="5">O-GlcNAc transferase C-terminal domain-containing protein</fullName>
    </recommendedName>
</protein>
<dbReference type="PANTHER" id="PTHR44366">
    <property type="entry name" value="UDP-N-ACETYLGLUCOSAMINE--PEPTIDE N-ACETYLGLUCOSAMINYLTRANSFERASE 110 KDA SUBUNIT"/>
    <property type="match status" value="1"/>
</dbReference>
<keyword evidence="3" id="KW-0677">Repeat</keyword>
<evidence type="ECO:0000256" key="2">
    <source>
        <dbReference type="ARBA" id="ARBA00022679"/>
    </source>
</evidence>
<dbReference type="AlphaFoldDB" id="A0ABD3QZG1"/>
<proteinExistence type="predicted"/>
<name>A0ABD3QZG1_9STRA</name>
<evidence type="ECO:0000259" key="5">
    <source>
        <dbReference type="Pfam" id="PF13844"/>
    </source>
</evidence>
<evidence type="ECO:0000256" key="1">
    <source>
        <dbReference type="ARBA" id="ARBA00004922"/>
    </source>
</evidence>
<reference evidence="6 7" key="1">
    <citation type="journal article" date="2020" name="G3 (Bethesda)">
        <title>Improved Reference Genome for Cyclotella cryptica CCMP332, a Model for Cell Wall Morphogenesis, Salinity Adaptation, and Lipid Production in Diatoms (Bacillariophyta).</title>
        <authorList>
            <person name="Roberts W.R."/>
            <person name="Downey K.M."/>
            <person name="Ruck E.C."/>
            <person name="Traller J.C."/>
            <person name="Alverson A.J."/>
        </authorList>
    </citation>
    <scope>NUCLEOTIDE SEQUENCE [LARGE SCALE GENOMIC DNA]</scope>
    <source>
        <strain evidence="6 7">CCMP332</strain>
    </source>
</reference>
<sequence length="1010" mass="115035">MEIYKVPGIFVQWSPPCGLPTVVLASTREAMRLLRGIVDASAGRRTIRCTMKQATAICHQNAFLRICHRRPDRLLVLLLFLLRPSALARFSVAVASSEDVPEQLSEYIPFDASTDGHANLREGSRLFQLKRYNEASAFLWRAVLLKERAGDQYTVDEAFTPFLQCYLLENKIVDGLVFISAESFSRGQNQMGEMYLKQALERDARHEGAIRLKELMHVGVGAAIDGRDTGLESELVQTQRRLTKLGQIRDSVDLSKSRSKRKKTTLGNSDDAFWEQFKENNGAAKAKQENDDMVDKSPEDIYNIATYYFNNKNLTYASELFELSCQKSNAKLSPACTNAVYLRTNLCDWGEEGKGFEKDMDIIVQITKAETEMYRFVTIANEELKRQNGLNDKMDLEEGVIQWKRATSVHPHMMLGYPLDNKDVILKRHVAESMASLDEIRARLDDDGTIRDRPNDLPYNVEEMRRKFAKRHGMQLGEGKRSNSSVLPEPIRVGFVGCGFNSKAVMYLSQDMFRFFDPSVVEVHIFSSGAPDHPLFINGAMRGVDWRQRVIDNVDYFHDVRQFKEDHIGLARFIHEKEIQILIEWDGYARQGERASGLMALRPCPVQILHQEFLMTSGAQYIDYIITDKVVSPLRLDHLYTEKFLYLPNHFFSKGHAVQKEVTPPSFDYVPKANGTQFQLGIGSPQENACLASNPLGSKAAEMEVSFVYCNFNKFLKHNPETMRSWIRILQRVPNSLLCLLENPKEGIPNLRKFVTEVTARTDPEMDLNARIHFLPWEQNPFDHQRRSHALCNVMLDSHPYNGHTTAQDALYAGVPIVSRSDGDDTSIALITMYSINRTYQDMSSRVSTSANKVLGLAELNAKGVNHYEDIAIRLGTDGPWFNSIRTKLIKTCLQRNPLHAYWDVPRYVKNFERGLSLAWEAFMDGRPPHHIEVLEDGEDINGTSDVELIAREFKRKERKTNRVVDGRSMNKTSTTKDRCWYSGDLGSDVSTCCHAAEGQRVTWNNIKTA</sequence>
<evidence type="ECO:0000256" key="3">
    <source>
        <dbReference type="ARBA" id="ARBA00022737"/>
    </source>
</evidence>
<feature type="domain" description="O-GlcNAc transferase C-terminal" evidence="5">
    <location>
        <begin position="489"/>
        <end position="657"/>
    </location>
</feature>
<gene>
    <name evidence="6" type="ORF">HJC23_009109</name>
</gene>
<dbReference type="Gene3D" id="3.40.50.2000">
    <property type="entry name" value="Glycogen Phosphorylase B"/>
    <property type="match status" value="1"/>
</dbReference>
<organism evidence="6 7">
    <name type="scientific">Cyclotella cryptica</name>
    <dbReference type="NCBI Taxonomy" id="29204"/>
    <lineage>
        <taxon>Eukaryota</taxon>
        <taxon>Sar</taxon>
        <taxon>Stramenopiles</taxon>
        <taxon>Ochrophyta</taxon>
        <taxon>Bacillariophyta</taxon>
        <taxon>Coscinodiscophyceae</taxon>
        <taxon>Thalassiosirophycidae</taxon>
        <taxon>Stephanodiscales</taxon>
        <taxon>Stephanodiscaceae</taxon>
        <taxon>Cyclotella</taxon>
    </lineage>
</organism>
<evidence type="ECO:0000313" key="6">
    <source>
        <dbReference type="EMBL" id="KAL3805402.1"/>
    </source>
</evidence>
<dbReference type="Gene3D" id="3.40.50.11380">
    <property type="match status" value="1"/>
</dbReference>